<comment type="similarity">
    <text evidence="1">Belongs to the FAD-binding monooxygenase family.</text>
</comment>
<dbReference type="Gene3D" id="3.50.50.60">
    <property type="entry name" value="FAD/NAD(P)-binding domain"/>
    <property type="match status" value="3"/>
</dbReference>
<keyword evidence="5" id="KW-1133">Transmembrane helix</keyword>
<organism evidence="6 7">
    <name type="scientific">Polychaeton citri CBS 116435</name>
    <dbReference type="NCBI Taxonomy" id="1314669"/>
    <lineage>
        <taxon>Eukaryota</taxon>
        <taxon>Fungi</taxon>
        <taxon>Dikarya</taxon>
        <taxon>Ascomycota</taxon>
        <taxon>Pezizomycotina</taxon>
        <taxon>Dothideomycetes</taxon>
        <taxon>Dothideomycetidae</taxon>
        <taxon>Capnodiales</taxon>
        <taxon>Capnodiaceae</taxon>
        <taxon>Polychaeton</taxon>
    </lineage>
</organism>
<keyword evidence="3" id="KW-0274">FAD</keyword>
<keyword evidence="5" id="KW-0812">Transmembrane</keyword>
<keyword evidence="4" id="KW-0560">Oxidoreductase</keyword>
<dbReference type="AlphaFoldDB" id="A0A9P4Q3C0"/>
<keyword evidence="6" id="KW-0503">Monooxygenase</keyword>
<evidence type="ECO:0000256" key="2">
    <source>
        <dbReference type="ARBA" id="ARBA00022630"/>
    </source>
</evidence>
<dbReference type="SUPFAM" id="SSF51905">
    <property type="entry name" value="FAD/NAD(P)-binding domain"/>
    <property type="match status" value="2"/>
</dbReference>
<dbReference type="PANTHER" id="PTHR42877">
    <property type="entry name" value="L-ORNITHINE N(5)-MONOOXYGENASE-RELATED"/>
    <property type="match status" value="1"/>
</dbReference>
<protein>
    <submittedName>
        <fullName evidence="6">Flavin-binding monooxygenase</fullName>
    </submittedName>
</protein>
<dbReference type="InterPro" id="IPR051209">
    <property type="entry name" value="FAD-bind_Monooxygenase_sf"/>
</dbReference>
<evidence type="ECO:0000256" key="1">
    <source>
        <dbReference type="ARBA" id="ARBA00010139"/>
    </source>
</evidence>
<keyword evidence="7" id="KW-1185">Reference proteome</keyword>
<dbReference type="PANTHER" id="PTHR42877:SF6">
    <property type="entry name" value="MONOOXYGENASE, PUTATIVE (AFU_ORTHOLOGUE AFUA_3G15050)-RELATED"/>
    <property type="match status" value="1"/>
</dbReference>
<dbReference type="Proteomes" id="UP000799441">
    <property type="component" value="Unassembled WGS sequence"/>
</dbReference>
<gene>
    <name evidence="6" type="ORF">K431DRAFT_274068</name>
</gene>
<accession>A0A9P4Q3C0</accession>
<dbReference type="OrthoDB" id="74360at2759"/>
<evidence type="ECO:0000313" key="6">
    <source>
        <dbReference type="EMBL" id="KAF2718735.1"/>
    </source>
</evidence>
<proteinExistence type="inferred from homology"/>
<feature type="transmembrane region" description="Helical" evidence="5">
    <location>
        <begin position="54"/>
        <end position="72"/>
    </location>
</feature>
<reference evidence="6" key="1">
    <citation type="journal article" date="2020" name="Stud. Mycol.">
        <title>101 Dothideomycetes genomes: a test case for predicting lifestyles and emergence of pathogens.</title>
        <authorList>
            <person name="Haridas S."/>
            <person name="Albert R."/>
            <person name="Binder M."/>
            <person name="Bloem J."/>
            <person name="Labutti K."/>
            <person name="Salamov A."/>
            <person name="Andreopoulos B."/>
            <person name="Baker S."/>
            <person name="Barry K."/>
            <person name="Bills G."/>
            <person name="Bluhm B."/>
            <person name="Cannon C."/>
            <person name="Castanera R."/>
            <person name="Culley D."/>
            <person name="Daum C."/>
            <person name="Ezra D."/>
            <person name="Gonzalez J."/>
            <person name="Henrissat B."/>
            <person name="Kuo A."/>
            <person name="Liang C."/>
            <person name="Lipzen A."/>
            <person name="Lutzoni F."/>
            <person name="Magnuson J."/>
            <person name="Mondo S."/>
            <person name="Nolan M."/>
            <person name="Ohm R."/>
            <person name="Pangilinan J."/>
            <person name="Park H.-J."/>
            <person name="Ramirez L."/>
            <person name="Alfaro M."/>
            <person name="Sun H."/>
            <person name="Tritt A."/>
            <person name="Yoshinaga Y."/>
            <person name="Zwiers L.-H."/>
            <person name="Turgeon B."/>
            <person name="Goodwin S."/>
            <person name="Spatafora J."/>
            <person name="Crous P."/>
            <person name="Grigoriev I."/>
        </authorList>
    </citation>
    <scope>NUCLEOTIDE SEQUENCE</scope>
    <source>
        <strain evidence="6">CBS 116435</strain>
    </source>
</reference>
<dbReference type="GO" id="GO:0050661">
    <property type="term" value="F:NADP binding"/>
    <property type="evidence" value="ECO:0007669"/>
    <property type="project" value="InterPro"/>
</dbReference>
<evidence type="ECO:0000256" key="5">
    <source>
        <dbReference type="SAM" id="Phobius"/>
    </source>
</evidence>
<evidence type="ECO:0000313" key="7">
    <source>
        <dbReference type="Proteomes" id="UP000799441"/>
    </source>
</evidence>
<evidence type="ECO:0000256" key="4">
    <source>
        <dbReference type="ARBA" id="ARBA00023002"/>
    </source>
</evidence>
<keyword evidence="2" id="KW-0285">Flavoprotein</keyword>
<dbReference type="Pfam" id="PF00743">
    <property type="entry name" value="FMO-like"/>
    <property type="match status" value="1"/>
</dbReference>
<dbReference type="EMBL" id="MU003820">
    <property type="protein sequence ID" value="KAF2718735.1"/>
    <property type="molecule type" value="Genomic_DNA"/>
</dbReference>
<sequence length="599" mass="67729">MTAVSQHESSGKASLDATVDHATNDEDTDQWVYPYPTNFQISEHPIDKARELKVAVIGAGLAGVLAAILLPIKVPGIRLTIIEKNHEVGGTWLENIYPGVRCDIPAHVYQSTFDPNTQWSEVFAQGTEIREYWQKLAHKYDVYGNTTFNSKVLGLYWEDSIASWRLPVQDTKTGVQRTEHYNFVIPAVSHFNEWKLPEYPGIESYKGHLRHSSNWDPTFDPCGKRIAVIGNGASGVQIVPNLQKVASHLDHYARSGTWIAGSFGGNIQRTLEPIYYDAEQLQSFKDSKKYHQYRKGLESAFWRRYETQLKDTPATRETTKQFTELMRQRVNGKPEILEQILPTFSPHCRRLTPGPGYLEALTKENVSFIRTPIEKFTEHGILTVDGVHRAVDAVICSTGANVDFAPPFPIVADRIDLSQAWRPEGLYGFPYTYIGLATPGFPNLMFLHGPNGAGASGTVPHSIETQVAYMAKVLRKVAFQGIRTIAPLKAAADDFVEYCDAFFPRTVLSQNCSSWANGRRPGGRIHGLWPGSAAHVTWVRREPRWEDWEYTQVKPGNRFAWFGNGQTSRESDPTSDVTPYLMEPDNIDLRDYHERWWDL</sequence>
<dbReference type="InterPro" id="IPR036188">
    <property type="entry name" value="FAD/NAD-bd_sf"/>
</dbReference>
<comment type="caution">
    <text evidence="6">The sequence shown here is derived from an EMBL/GenBank/DDBJ whole genome shotgun (WGS) entry which is preliminary data.</text>
</comment>
<dbReference type="GO" id="GO:0050660">
    <property type="term" value="F:flavin adenine dinucleotide binding"/>
    <property type="evidence" value="ECO:0007669"/>
    <property type="project" value="InterPro"/>
</dbReference>
<keyword evidence="5" id="KW-0472">Membrane</keyword>
<evidence type="ECO:0000256" key="3">
    <source>
        <dbReference type="ARBA" id="ARBA00022827"/>
    </source>
</evidence>
<dbReference type="GO" id="GO:0004499">
    <property type="term" value="F:N,N-dimethylaniline monooxygenase activity"/>
    <property type="evidence" value="ECO:0007669"/>
    <property type="project" value="InterPro"/>
</dbReference>
<name>A0A9P4Q3C0_9PEZI</name>
<dbReference type="InterPro" id="IPR020946">
    <property type="entry name" value="Flavin_mOase-like"/>
</dbReference>